<dbReference type="InterPro" id="IPR002586">
    <property type="entry name" value="CobQ/CobB/MinD/ParA_Nub-bd_dom"/>
</dbReference>
<sequence>MFIVNISPRTAGKTTNSGWLSKALYERGHRVKGFDADHSQQWIQWHEDAKAVEEKAEGEGKGVGFPFEIVSAATPRFHHQHSVPDNVIGVVDCGHSENHPEITDSLLRVADLALVHMSPTSSDFQRLTEPMEGTPLKDMITRSAPLRETTVAPPAWVLLNRVVHNAGSTRAYRNKLKDLGWNVLTTTIPRNEEFANSTLGPVYDADDTNFGALVTELERKGLIK</sequence>
<evidence type="ECO:0000259" key="1">
    <source>
        <dbReference type="Pfam" id="PF01656"/>
    </source>
</evidence>
<proteinExistence type="predicted"/>
<dbReference type="SUPFAM" id="SSF52540">
    <property type="entry name" value="P-loop containing nucleoside triphosphate hydrolases"/>
    <property type="match status" value="1"/>
</dbReference>
<gene>
    <name evidence="2" type="ORF">AN218_17075</name>
</gene>
<dbReference type="InterPro" id="IPR027417">
    <property type="entry name" value="P-loop_NTPase"/>
</dbReference>
<dbReference type="Proteomes" id="UP000176005">
    <property type="component" value="Unassembled WGS sequence"/>
</dbReference>
<comment type="caution">
    <text evidence="2">The sequence shown here is derived from an EMBL/GenBank/DDBJ whole genome shotgun (WGS) entry which is preliminary data.</text>
</comment>
<dbReference type="Pfam" id="PF01656">
    <property type="entry name" value="CbiA"/>
    <property type="match status" value="1"/>
</dbReference>
<organism evidence="2 3">
    <name type="scientific">Streptomyces nanshensis</name>
    <dbReference type="NCBI Taxonomy" id="518642"/>
    <lineage>
        <taxon>Bacteria</taxon>
        <taxon>Bacillati</taxon>
        <taxon>Actinomycetota</taxon>
        <taxon>Actinomycetes</taxon>
        <taxon>Kitasatosporales</taxon>
        <taxon>Streptomycetaceae</taxon>
        <taxon>Streptomyces</taxon>
    </lineage>
</organism>
<evidence type="ECO:0000313" key="3">
    <source>
        <dbReference type="Proteomes" id="UP000176005"/>
    </source>
</evidence>
<dbReference type="RefSeq" id="WP_070017752.1">
    <property type="nucleotide sequence ID" value="NZ_LJGW01000291.1"/>
</dbReference>
<keyword evidence="3" id="KW-1185">Reference proteome</keyword>
<dbReference type="EMBL" id="LJGW01000291">
    <property type="protein sequence ID" value="OEV10565.1"/>
    <property type="molecule type" value="Genomic_DNA"/>
</dbReference>
<reference evidence="2 3" key="1">
    <citation type="journal article" date="2016" name="Front. Microbiol.">
        <title>Comparative Genomics Analysis of Streptomyces Species Reveals Their Adaptation to the Marine Environment and Their Diversity at the Genomic Level.</title>
        <authorList>
            <person name="Tian X."/>
            <person name="Zhang Z."/>
            <person name="Yang T."/>
            <person name="Chen M."/>
            <person name="Li J."/>
            <person name="Chen F."/>
            <person name="Yang J."/>
            <person name="Li W."/>
            <person name="Zhang B."/>
            <person name="Zhang Z."/>
            <person name="Wu J."/>
            <person name="Zhang C."/>
            <person name="Long L."/>
            <person name="Xiao J."/>
        </authorList>
    </citation>
    <scope>NUCLEOTIDE SEQUENCE [LARGE SCALE GENOMIC DNA]</scope>
    <source>
        <strain evidence="2 3">SCSIO 10429</strain>
    </source>
</reference>
<protein>
    <recommendedName>
        <fullName evidence="1">CobQ/CobB/MinD/ParA nucleotide binding domain-containing protein</fullName>
    </recommendedName>
</protein>
<name>A0A1E7L307_9ACTN</name>
<evidence type="ECO:0000313" key="2">
    <source>
        <dbReference type="EMBL" id="OEV10565.1"/>
    </source>
</evidence>
<accession>A0A1E7L307</accession>
<dbReference type="AlphaFoldDB" id="A0A1E7L307"/>
<dbReference type="Gene3D" id="3.40.50.300">
    <property type="entry name" value="P-loop containing nucleotide triphosphate hydrolases"/>
    <property type="match status" value="1"/>
</dbReference>
<feature type="domain" description="CobQ/CobB/MinD/ParA nucleotide binding" evidence="1">
    <location>
        <begin position="11"/>
        <end position="197"/>
    </location>
</feature>